<dbReference type="RefSeq" id="WP_344845419.1">
    <property type="nucleotide sequence ID" value="NZ_BAABAA010000008.1"/>
</dbReference>
<proteinExistence type="predicted"/>
<organism evidence="1 2">
    <name type="scientific">Kribbella ginsengisoli</name>
    <dbReference type="NCBI Taxonomy" id="363865"/>
    <lineage>
        <taxon>Bacteria</taxon>
        <taxon>Bacillati</taxon>
        <taxon>Actinomycetota</taxon>
        <taxon>Actinomycetes</taxon>
        <taxon>Propionibacteriales</taxon>
        <taxon>Kribbellaceae</taxon>
        <taxon>Kribbella</taxon>
    </lineage>
</organism>
<evidence type="ECO:0000313" key="2">
    <source>
        <dbReference type="Proteomes" id="UP001501222"/>
    </source>
</evidence>
<gene>
    <name evidence="1" type="ORF">GCM10022235_55450</name>
</gene>
<evidence type="ECO:0000313" key="1">
    <source>
        <dbReference type="EMBL" id="GAA3578350.1"/>
    </source>
</evidence>
<protein>
    <submittedName>
        <fullName evidence="1">Uncharacterized protein</fullName>
    </submittedName>
</protein>
<dbReference type="EMBL" id="BAABAA010000008">
    <property type="protein sequence ID" value="GAA3578350.1"/>
    <property type="molecule type" value="Genomic_DNA"/>
</dbReference>
<reference evidence="2" key="1">
    <citation type="journal article" date="2019" name="Int. J. Syst. Evol. Microbiol.">
        <title>The Global Catalogue of Microorganisms (GCM) 10K type strain sequencing project: providing services to taxonomists for standard genome sequencing and annotation.</title>
        <authorList>
            <consortium name="The Broad Institute Genomics Platform"/>
            <consortium name="The Broad Institute Genome Sequencing Center for Infectious Disease"/>
            <person name="Wu L."/>
            <person name="Ma J."/>
        </authorList>
    </citation>
    <scope>NUCLEOTIDE SEQUENCE [LARGE SCALE GENOMIC DNA]</scope>
    <source>
        <strain evidence="2">JCM 16928</strain>
    </source>
</reference>
<comment type="caution">
    <text evidence="1">The sequence shown here is derived from an EMBL/GenBank/DDBJ whole genome shotgun (WGS) entry which is preliminary data.</text>
</comment>
<keyword evidence="2" id="KW-1185">Reference proteome</keyword>
<dbReference type="Proteomes" id="UP001501222">
    <property type="component" value="Unassembled WGS sequence"/>
</dbReference>
<sequence>MGPRLVTEVERTLATDGRLGWTVYTDLLKKSAAPSAEVVARTVRVNSVER</sequence>
<name>A0ABP6YCE7_9ACTN</name>
<accession>A0ABP6YCE7</accession>